<keyword evidence="1" id="KW-0472">Membrane</keyword>
<feature type="transmembrane region" description="Helical" evidence="1">
    <location>
        <begin position="187"/>
        <end position="205"/>
    </location>
</feature>
<dbReference type="AlphaFoldDB" id="A0A812NKN1"/>
<evidence type="ECO:0000313" key="3">
    <source>
        <dbReference type="Proteomes" id="UP000649617"/>
    </source>
</evidence>
<reference evidence="2" key="1">
    <citation type="submission" date="2021-02" db="EMBL/GenBank/DDBJ databases">
        <authorList>
            <person name="Dougan E. K."/>
            <person name="Rhodes N."/>
            <person name="Thang M."/>
            <person name="Chan C."/>
        </authorList>
    </citation>
    <scope>NUCLEOTIDE SEQUENCE</scope>
</reference>
<protein>
    <submittedName>
        <fullName evidence="2">Uncharacterized protein</fullName>
    </submittedName>
</protein>
<proteinExistence type="predicted"/>
<name>A0A812NKN1_SYMPI</name>
<comment type="caution">
    <text evidence="2">The sequence shown here is derived from an EMBL/GenBank/DDBJ whole genome shotgun (WGS) entry which is preliminary data.</text>
</comment>
<sequence>MLPCELHLAGTTIQALLDHFADDSDADISGLLESSVPGHSPGSHSLSLLLLQFRGELSKACKIKENHILMNSIYGRFLRPASQVTTLLKSRSSIDTLESTGTSLVSSVPPSGERLGEEVVVRFFVVPQKDGDDFTNVVNSLRDSLANNKSSLMSGKLSEVVKHASLTIGYQDVTGFTSIPMDKLSNLALPFAISAIFTGILIWLAG</sequence>
<dbReference type="EMBL" id="CAJNIZ010011148">
    <property type="protein sequence ID" value="CAE7315608.1"/>
    <property type="molecule type" value="Genomic_DNA"/>
</dbReference>
<accession>A0A812NKN1</accession>
<keyword evidence="3" id="KW-1185">Reference proteome</keyword>
<dbReference type="OrthoDB" id="426152at2759"/>
<keyword evidence="1" id="KW-1133">Transmembrane helix</keyword>
<evidence type="ECO:0000256" key="1">
    <source>
        <dbReference type="SAM" id="Phobius"/>
    </source>
</evidence>
<organism evidence="2 3">
    <name type="scientific">Symbiodinium pilosum</name>
    <name type="common">Dinoflagellate</name>
    <dbReference type="NCBI Taxonomy" id="2952"/>
    <lineage>
        <taxon>Eukaryota</taxon>
        <taxon>Sar</taxon>
        <taxon>Alveolata</taxon>
        <taxon>Dinophyceae</taxon>
        <taxon>Suessiales</taxon>
        <taxon>Symbiodiniaceae</taxon>
        <taxon>Symbiodinium</taxon>
    </lineage>
</organism>
<dbReference type="Proteomes" id="UP000649617">
    <property type="component" value="Unassembled WGS sequence"/>
</dbReference>
<keyword evidence="1" id="KW-0812">Transmembrane</keyword>
<evidence type="ECO:0000313" key="2">
    <source>
        <dbReference type="EMBL" id="CAE7315608.1"/>
    </source>
</evidence>
<gene>
    <name evidence="2" type="ORF">SPIL2461_LOCUS7245</name>
</gene>